<evidence type="ECO:0000313" key="3">
    <source>
        <dbReference type="EMBL" id="RMB96930.1"/>
    </source>
</evidence>
<reference evidence="3 4" key="1">
    <citation type="submission" date="2018-07" db="EMBL/GenBank/DDBJ databases">
        <title>A high quality draft genome assembly of the barn swallow (H. rustica rustica).</title>
        <authorList>
            <person name="Formenti G."/>
            <person name="Chiara M."/>
            <person name="Poveda L."/>
            <person name="Francoijs K.-J."/>
            <person name="Bonisoli-Alquati A."/>
            <person name="Canova L."/>
            <person name="Gianfranceschi L."/>
            <person name="Horner D.S."/>
            <person name="Saino N."/>
        </authorList>
    </citation>
    <scope>NUCLEOTIDE SEQUENCE [LARGE SCALE GENOMIC DNA]</scope>
    <source>
        <strain evidence="3">Chelidonia</strain>
        <tissue evidence="3">Blood</tissue>
    </source>
</reference>
<protein>
    <recommendedName>
        <fullName evidence="2">Cadherin N-terminal domain-containing protein</fullName>
    </recommendedName>
</protein>
<dbReference type="Pfam" id="PF08266">
    <property type="entry name" value="Cadherin_2"/>
    <property type="match status" value="1"/>
</dbReference>
<sequence>MPKGSFVGDVANDLGLQLPALRDRGVRVVSEESYELSGDEHFSLAVQAGPGGDQRPELVCWPRRWTGRRSGFHELVLRASDGGDPALDGHASRIRVTVVVT</sequence>
<keyword evidence="1" id="KW-0325">Glycoprotein</keyword>
<dbReference type="OrthoDB" id="6252479at2759"/>
<dbReference type="Proteomes" id="UP000269221">
    <property type="component" value="Unassembled WGS sequence"/>
</dbReference>
<dbReference type="AlphaFoldDB" id="A0A3M0J9J7"/>
<dbReference type="EMBL" id="QRBI01000172">
    <property type="protein sequence ID" value="RMB96930.1"/>
    <property type="molecule type" value="Genomic_DNA"/>
</dbReference>
<feature type="domain" description="Cadherin N-terminal" evidence="2">
    <location>
        <begin position="2"/>
        <end position="34"/>
    </location>
</feature>
<dbReference type="STRING" id="333673.A0A3M0J9J7"/>
<organism evidence="3 4">
    <name type="scientific">Hirundo rustica rustica</name>
    <dbReference type="NCBI Taxonomy" id="333673"/>
    <lineage>
        <taxon>Eukaryota</taxon>
        <taxon>Metazoa</taxon>
        <taxon>Chordata</taxon>
        <taxon>Craniata</taxon>
        <taxon>Vertebrata</taxon>
        <taxon>Euteleostomi</taxon>
        <taxon>Archelosauria</taxon>
        <taxon>Archosauria</taxon>
        <taxon>Dinosauria</taxon>
        <taxon>Saurischia</taxon>
        <taxon>Theropoda</taxon>
        <taxon>Coelurosauria</taxon>
        <taxon>Aves</taxon>
        <taxon>Neognathae</taxon>
        <taxon>Neoaves</taxon>
        <taxon>Telluraves</taxon>
        <taxon>Australaves</taxon>
        <taxon>Passeriformes</taxon>
        <taxon>Sylvioidea</taxon>
        <taxon>Hirundinidae</taxon>
        <taxon>Hirundo</taxon>
    </lineage>
</organism>
<proteinExistence type="predicted"/>
<name>A0A3M0J9J7_HIRRU</name>
<evidence type="ECO:0000313" key="4">
    <source>
        <dbReference type="Proteomes" id="UP000269221"/>
    </source>
</evidence>
<accession>A0A3M0J9J7</accession>
<dbReference type="InterPro" id="IPR013164">
    <property type="entry name" value="Cadherin_N"/>
</dbReference>
<keyword evidence="4" id="KW-1185">Reference proteome</keyword>
<comment type="caution">
    <text evidence="3">The sequence shown here is derived from an EMBL/GenBank/DDBJ whole genome shotgun (WGS) entry which is preliminary data.</text>
</comment>
<gene>
    <name evidence="3" type="ORF">DUI87_27001</name>
</gene>
<evidence type="ECO:0000256" key="1">
    <source>
        <dbReference type="ARBA" id="ARBA00023180"/>
    </source>
</evidence>
<evidence type="ECO:0000259" key="2">
    <source>
        <dbReference type="Pfam" id="PF08266"/>
    </source>
</evidence>